<dbReference type="FunFam" id="3.40.50.300:FF:000565">
    <property type="entry name" value="ABC bile acid transporter"/>
    <property type="match status" value="1"/>
</dbReference>
<keyword evidence="5" id="KW-0547">Nucleotide-binding</keyword>
<evidence type="ECO:0000259" key="9">
    <source>
        <dbReference type="PROSITE" id="PS50893"/>
    </source>
</evidence>
<keyword evidence="11" id="KW-1185">Reference proteome</keyword>
<evidence type="ECO:0000256" key="2">
    <source>
        <dbReference type="ARBA" id="ARBA00009726"/>
    </source>
</evidence>
<dbReference type="Gene3D" id="3.40.50.300">
    <property type="entry name" value="P-loop containing nucleotide triphosphate hydrolases"/>
    <property type="match status" value="1"/>
</dbReference>
<organism evidence="10 11">
    <name type="scientific">Rhizopogon vinicolor AM-OR11-026</name>
    <dbReference type="NCBI Taxonomy" id="1314800"/>
    <lineage>
        <taxon>Eukaryota</taxon>
        <taxon>Fungi</taxon>
        <taxon>Dikarya</taxon>
        <taxon>Basidiomycota</taxon>
        <taxon>Agaricomycotina</taxon>
        <taxon>Agaricomycetes</taxon>
        <taxon>Agaricomycetidae</taxon>
        <taxon>Boletales</taxon>
        <taxon>Suillineae</taxon>
        <taxon>Rhizopogonaceae</taxon>
        <taxon>Rhizopogon</taxon>
    </lineage>
</organism>
<comment type="subcellular location">
    <subcellularLocation>
        <location evidence="1">Membrane</location>
        <topology evidence="1">Multi-pass membrane protein</topology>
    </subcellularLocation>
</comment>
<evidence type="ECO:0000313" key="10">
    <source>
        <dbReference type="EMBL" id="OAX30582.1"/>
    </source>
</evidence>
<dbReference type="PANTHER" id="PTHR24223:SF456">
    <property type="entry name" value="MULTIDRUG RESISTANCE-ASSOCIATED PROTEIN LETHAL(2)03659"/>
    <property type="match status" value="1"/>
</dbReference>
<dbReference type="InterPro" id="IPR003593">
    <property type="entry name" value="AAA+_ATPase"/>
</dbReference>
<evidence type="ECO:0000313" key="11">
    <source>
        <dbReference type="Proteomes" id="UP000092154"/>
    </source>
</evidence>
<keyword evidence="7" id="KW-1133">Transmembrane helix</keyword>
<dbReference type="GO" id="GO:0005524">
    <property type="term" value="F:ATP binding"/>
    <property type="evidence" value="ECO:0007669"/>
    <property type="project" value="UniProtKB-KW"/>
</dbReference>
<dbReference type="GO" id="GO:0042626">
    <property type="term" value="F:ATPase-coupled transmembrane transporter activity"/>
    <property type="evidence" value="ECO:0007669"/>
    <property type="project" value="TreeGrafter"/>
</dbReference>
<dbReference type="GO" id="GO:0016887">
    <property type="term" value="F:ATP hydrolysis activity"/>
    <property type="evidence" value="ECO:0007669"/>
    <property type="project" value="InterPro"/>
</dbReference>
<dbReference type="EMBL" id="KV450239">
    <property type="protein sequence ID" value="OAX30582.1"/>
    <property type="molecule type" value="Genomic_DNA"/>
</dbReference>
<sequence length="255" mass="27821">MSYRPGLPNVLKGISVKVRGGEKIGVVGRTGAGKSSLMLALFRIVELSSGSITIDGIDISTLGLKDLRSKISVIPQDPLLFSGTIRSNLDPFSKHDDEELWDALHRSRLIDSSNPKKGSISSDGITAEQSSINRHDLDSSIESEGANLSVGERSLLSLARALVKDCKVVVLDEATASVDLETDSKIQHTIQAEFKDRTLLCIAHRLRTIISYDRILVLDDGLVAEFDTPSNLFKIESGLFRGMCERSNISLKDIE</sequence>
<evidence type="ECO:0000256" key="8">
    <source>
        <dbReference type="ARBA" id="ARBA00023136"/>
    </source>
</evidence>
<dbReference type="Proteomes" id="UP000092154">
    <property type="component" value="Unassembled WGS sequence"/>
</dbReference>
<dbReference type="InParanoid" id="A0A1B7MDA5"/>
<keyword evidence="10" id="KW-0378">Hydrolase</keyword>
<protein>
    <submittedName>
        <fullName evidence="10">p-loop containing nucleoside triphosphate hydrolase protein</fullName>
    </submittedName>
</protein>
<dbReference type="GO" id="GO:0016020">
    <property type="term" value="C:membrane"/>
    <property type="evidence" value="ECO:0007669"/>
    <property type="project" value="UniProtKB-SubCell"/>
</dbReference>
<dbReference type="PANTHER" id="PTHR24223">
    <property type="entry name" value="ATP-BINDING CASSETTE SUB-FAMILY C"/>
    <property type="match status" value="1"/>
</dbReference>
<dbReference type="CDD" id="cd03244">
    <property type="entry name" value="ABCC_MRP_domain2"/>
    <property type="match status" value="1"/>
</dbReference>
<dbReference type="SUPFAM" id="SSF52540">
    <property type="entry name" value="P-loop containing nucleoside triphosphate hydrolases"/>
    <property type="match status" value="1"/>
</dbReference>
<feature type="non-terminal residue" evidence="10">
    <location>
        <position position="255"/>
    </location>
</feature>
<keyword evidence="4" id="KW-0812">Transmembrane</keyword>
<dbReference type="InterPro" id="IPR003439">
    <property type="entry name" value="ABC_transporter-like_ATP-bd"/>
</dbReference>
<comment type="similarity">
    <text evidence="2">Belongs to the ABC transporter superfamily. ABCC family. Conjugate transporter (TC 3.A.1.208) subfamily.</text>
</comment>
<name>A0A1B7MDA5_9AGAM</name>
<dbReference type="PROSITE" id="PS50893">
    <property type="entry name" value="ABC_TRANSPORTER_2"/>
    <property type="match status" value="1"/>
</dbReference>
<dbReference type="PROSITE" id="PS00211">
    <property type="entry name" value="ABC_TRANSPORTER_1"/>
    <property type="match status" value="1"/>
</dbReference>
<gene>
    <name evidence="10" type="ORF">K503DRAFT_728246</name>
</gene>
<dbReference type="AlphaFoldDB" id="A0A1B7MDA5"/>
<reference evidence="10 11" key="1">
    <citation type="submission" date="2016-06" db="EMBL/GenBank/DDBJ databases">
        <title>Comparative genomics of the ectomycorrhizal sister species Rhizopogon vinicolor and Rhizopogon vesiculosus (Basidiomycota: Boletales) reveals a divergence of the mating type B locus.</title>
        <authorList>
            <consortium name="DOE Joint Genome Institute"/>
            <person name="Mujic A.B."/>
            <person name="Kuo A."/>
            <person name="Tritt A."/>
            <person name="Lipzen A."/>
            <person name="Chen C."/>
            <person name="Johnson J."/>
            <person name="Sharma A."/>
            <person name="Barry K."/>
            <person name="Grigoriev I.V."/>
            <person name="Spatafora J.W."/>
        </authorList>
    </citation>
    <scope>NUCLEOTIDE SEQUENCE [LARGE SCALE GENOMIC DNA]</scope>
    <source>
        <strain evidence="10 11">AM-OR11-026</strain>
    </source>
</reference>
<evidence type="ECO:0000256" key="1">
    <source>
        <dbReference type="ARBA" id="ARBA00004141"/>
    </source>
</evidence>
<evidence type="ECO:0000256" key="3">
    <source>
        <dbReference type="ARBA" id="ARBA00022448"/>
    </source>
</evidence>
<evidence type="ECO:0000256" key="7">
    <source>
        <dbReference type="ARBA" id="ARBA00022989"/>
    </source>
</evidence>
<feature type="domain" description="ABC transporter" evidence="9">
    <location>
        <begin position="1"/>
        <end position="245"/>
    </location>
</feature>
<keyword evidence="3" id="KW-0813">Transport</keyword>
<dbReference type="InterPro" id="IPR027417">
    <property type="entry name" value="P-loop_NTPase"/>
</dbReference>
<evidence type="ECO:0000256" key="5">
    <source>
        <dbReference type="ARBA" id="ARBA00022741"/>
    </source>
</evidence>
<dbReference type="STRING" id="1314800.A0A1B7MDA5"/>
<dbReference type="InterPro" id="IPR017871">
    <property type="entry name" value="ABC_transporter-like_CS"/>
</dbReference>
<keyword evidence="6" id="KW-0067">ATP-binding</keyword>
<dbReference type="SMART" id="SM00382">
    <property type="entry name" value="AAA"/>
    <property type="match status" value="1"/>
</dbReference>
<proteinExistence type="inferred from homology"/>
<keyword evidence="8" id="KW-0472">Membrane</keyword>
<evidence type="ECO:0000256" key="4">
    <source>
        <dbReference type="ARBA" id="ARBA00022692"/>
    </source>
</evidence>
<dbReference type="OrthoDB" id="2673058at2759"/>
<dbReference type="Pfam" id="PF00005">
    <property type="entry name" value="ABC_tran"/>
    <property type="match status" value="1"/>
</dbReference>
<dbReference type="InterPro" id="IPR050173">
    <property type="entry name" value="ABC_transporter_C-like"/>
</dbReference>
<evidence type="ECO:0000256" key="6">
    <source>
        <dbReference type="ARBA" id="ARBA00022840"/>
    </source>
</evidence>
<accession>A0A1B7MDA5</accession>